<comment type="caution">
    <text evidence="1">The sequence shown here is derived from an EMBL/GenBank/DDBJ whole genome shotgun (WGS) entry which is preliminary data.</text>
</comment>
<dbReference type="InterPro" id="IPR032774">
    <property type="entry name" value="WG_beta_rep"/>
</dbReference>
<dbReference type="Proteomes" id="UP000031980">
    <property type="component" value="Unassembled WGS sequence"/>
</dbReference>
<evidence type="ECO:0008006" key="3">
    <source>
        <dbReference type="Google" id="ProtNLM"/>
    </source>
</evidence>
<dbReference type="AlphaFoldDB" id="A0A0C3RLK2"/>
<accession>A0A0C3RLK2</accession>
<dbReference type="SUPFAM" id="SSF69360">
    <property type="entry name" value="Cell wall binding repeat"/>
    <property type="match status" value="1"/>
</dbReference>
<dbReference type="PANTHER" id="PTHR37841:SF1">
    <property type="entry name" value="DUF3298 DOMAIN-CONTAINING PROTEIN"/>
    <property type="match status" value="1"/>
</dbReference>
<keyword evidence="2" id="KW-1185">Reference proteome</keyword>
<sequence length="467" mass="53063">MKYTLLLCLIGLLLACKEKKQINFIGYAHQIANGKWGFINETGEEIVAYKFDGAKDFKEGVAVVRMGNGYGFINTKGKIVIPFKYEQAESFQYGLAIVTQNAKKGIINLKGEKVVDCLYDELHIFPEEGVAKARKENKYGYINLSGKEMIPFRYDEIFAFDSTGIALVKQNGKLGYVSRDGKEILPCLYNDIQKFGAYLYSITNDSLSGFINLQKQMVTPCQYQSATFCDADGELYNGEIIRVEAEGKFGLIDAYGNTICETTYDRIDDFGERGLALVVKDNLYGYIDKKGKEVFLPRYEELEYFTPNVYKIKKERKFGLIDSLQNEITSCIYDAIGKMSNRLFRIYKDDALGLLDENGDIALPSVYKDIYWFDKERQFILVLNQDNQVGLLNDKGAPLTRCIYTHIEPFNSMGYALVRAKGKEGYVNKKGKEVVPCIYSYVYPISEDQTVQVRNDKGVTIRLSINN</sequence>
<protein>
    <recommendedName>
        <fullName evidence="3">WG repeat-containing protein</fullName>
    </recommendedName>
</protein>
<dbReference type="EMBL" id="JPIU01000012">
    <property type="protein sequence ID" value="KIO47604.1"/>
    <property type="molecule type" value="Genomic_DNA"/>
</dbReference>
<evidence type="ECO:0000313" key="2">
    <source>
        <dbReference type="Proteomes" id="UP000031980"/>
    </source>
</evidence>
<dbReference type="RefSeq" id="WP_041504634.1">
    <property type="nucleotide sequence ID" value="NZ_JPIU01000012.1"/>
</dbReference>
<dbReference type="PROSITE" id="PS51257">
    <property type="entry name" value="PROKAR_LIPOPROTEIN"/>
    <property type="match status" value="1"/>
</dbReference>
<gene>
    <name evidence="1" type="ORF">BA92_00105</name>
</gene>
<organism evidence="1 2">
    <name type="scientific">Sanguibacteroides justesenii</name>
    <dbReference type="NCBI Taxonomy" id="1547597"/>
    <lineage>
        <taxon>Bacteria</taxon>
        <taxon>Pseudomonadati</taxon>
        <taxon>Bacteroidota</taxon>
        <taxon>Bacteroidia</taxon>
        <taxon>Bacteroidales</taxon>
        <taxon>Porphyromonadaceae</taxon>
        <taxon>Sanguibacteroides</taxon>
    </lineage>
</organism>
<evidence type="ECO:0000313" key="1">
    <source>
        <dbReference type="EMBL" id="KIO47604.1"/>
    </source>
</evidence>
<dbReference type="PANTHER" id="PTHR37841">
    <property type="entry name" value="GLR2918 PROTEIN"/>
    <property type="match status" value="1"/>
</dbReference>
<name>A0A0C3RLK2_9PORP</name>
<dbReference type="Pfam" id="PF14903">
    <property type="entry name" value="WG_beta_rep"/>
    <property type="match status" value="8"/>
</dbReference>
<reference evidence="1" key="1">
    <citation type="submission" date="2014-07" db="EMBL/GenBank/DDBJ databases">
        <title>Porphyromonadaceae bacterium OUH 308042 = ATCC BAA-2681 = DSM 28342 draft genome.</title>
        <authorList>
            <person name="Sydenham T.V."/>
            <person name="Hasman H."/>
            <person name="Justensen U.S."/>
        </authorList>
    </citation>
    <scope>NUCLEOTIDE SEQUENCE [LARGE SCALE GENOMIC DNA]</scope>
    <source>
        <strain evidence="1">OUH 308042</strain>
    </source>
</reference>
<proteinExistence type="predicted"/>